<evidence type="ECO:0000259" key="2">
    <source>
        <dbReference type="Pfam" id="PF05699"/>
    </source>
</evidence>
<feature type="region of interest" description="Disordered" evidence="1">
    <location>
        <begin position="124"/>
        <end position="162"/>
    </location>
</feature>
<dbReference type="GeneTree" id="ENSGT00940000166742"/>
<evidence type="ECO:0000313" key="3">
    <source>
        <dbReference type="Ensembl" id="ENSSMRP00000020392.1"/>
    </source>
</evidence>
<feature type="domain" description="HAT C-terminal dimerisation" evidence="2">
    <location>
        <begin position="175"/>
        <end position="252"/>
    </location>
</feature>
<reference evidence="3" key="2">
    <citation type="submission" date="2025-09" db="UniProtKB">
        <authorList>
            <consortium name="Ensembl"/>
        </authorList>
    </citation>
    <scope>IDENTIFICATION</scope>
</reference>
<dbReference type="InterPro" id="IPR012337">
    <property type="entry name" value="RNaseH-like_sf"/>
</dbReference>
<dbReference type="InterPro" id="IPR052035">
    <property type="entry name" value="ZnF_BED_domain_contain"/>
</dbReference>
<organism evidence="3 4">
    <name type="scientific">Salvator merianae</name>
    <name type="common">Argentine black and white tegu</name>
    <name type="synonym">Tupinambis merianae</name>
    <dbReference type="NCBI Taxonomy" id="96440"/>
    <lineage>
        <taxon>Eukaryota</taxon>
        <taxon>Metazoa</taxon>
        <taxon>Chordata</taxon>
        <taxon>Craniata</taxon>
        <taxon>Vertebrata</taxon>
        <taxon>Euteleostomi</taxon>
        <taxon>Lepidosauria</taxon>
        <taxon>Squamata</taxon>
        <taxon>Bifurcata</taxon>
        <taxon>Unidentata</taxon>
        <taxon>Episquamata</taxon>
        <taxon>Laterata</taxon>
        <taxon>Teiioidea</taxon>
        <taxon>Teiidae</taxon>
        <taxon>Salvator</taxon>
    </lineage>
</organism>
<dbReference type="Pfam" id="PF05699">
    <property type="entry name" value="Dimer_Tnp_hAT"/>
    <property type="match status" value="1"/>
</dbReference>
<dbReference type="GO" id="GO:0046983">
    <property type="term" value="F:protein dimerization activity"/>
    <property type="evidence" value="ECO:0007669"/>
    <property type="project" value="InterPro"/>
</dbReference>
<name>A0A8D0CFW7_SALMN</name>
<accession>A0A8D0CFW7</accession>
<dbReference type="AlphaFoldDB" id="A0A8D0CFW7"/>
<keyword evidence="4" id="KW-1185">Reference proteome</keyword>
<dbReference type="Proteomes" id="UP000694421">
    <property type="component" value="Unplaced"/>
</dbReference>
<evidence type="ECO:0000256" key="1">
    <source>
        <dbReference type="SAM" id="MobiDB-lite"/>
    </source>
</evidence>
<dbReference type="OMA" id="VAGWEME"/>
<reference evidence="3" key="1">
    <citation type="submission" date="2025-08" db="UniProtKB">
        <authorList>
            <consortium name="Ensembl"/>
        </authorList>
    </citation>
    <scope>IDENTIFICATION</scope>
</reference>
<dbReference type="PANTHER" id="PTHR46481">
    <property type="entry name" value="ZINC FINGER BED DOMAIN-CONTAINING PROTEIN 4"/>
    <property type="match status" value="1"/>
</dbReference>
<sequence>MVTNGAPNLARVAEQLQFVSIPCVVHTLNLVVQEALGFSGAAARQEAPAEGAAGPPSDAAVAVLVDKCRRIGGYFHRSEKAEHVLSCLCDPRMKGKAVTPDQLPRWRALLVEEVRQVQERRLGCKQEEGAGAPASSGLSTPSSSSGSSVTALASQPSGTMPLASPRELAERCVLQYLQEPVAGWEMEPIQFWATHHQVWPDLATVAERFLSCPPSSVQRERVFSMAADGVTPYSLRLETELVEQLVFLKANLPLLGYPEATTIPSGPAARPVPT</sequence>
<proteinExistence type="predicted"/>
<dbReference type="PANTHER" id="PTHR46481:SF4">
    <property type="entry name" value="ZINC FINGER BED DOMAIN-CONTAINING PROTEIN 4"/>
    <property type="match status" value="1"/>
</dbReference>
<evidence type="ECO:0000313" key="4">
    <source>
        <dbReference type="Proteomes" id="UP000694421"/>
    </source>
</evidence>
<dbReference type="InterPro" id="IPR008906">
    <property type="entry name" value="HATC_C_dom"/>
</dbReference>
<dbReference type="Ensembl" id="ENSSMRT00000023892.1">
    <property type="protein sequence ID" value="ENSSMRP00000020392.1"/>
    <property type="gene ID" value="ENSSMRG00000015868.1"/>
</dbReference>
<feature type="compositionally biased region" description="Low complexity" evidence="1">
    <location>
        <begin position="129"/>
        <end position="154"/>
    </location>
</feature>
<protein>
    <recommendedName>
        <fullName evidence="2">HAT C-terminal dimerisation domain-containing protein</fullName>
    </recommendedName>
</protein>
<dbReference type="SUPFAM" id="SSF53098">
    <property type="entry name" value="Ribonuclease H-like"/>
    <property type="match status" value="1"/>
</dbReference>